<dbReference type="SUPFAM" id="SSF48403">
    <property type="entry name" value="Ankyrin repeat"/>
    <property type="match status" value="5"/>
</dbReference>
<feature type="repeat" description="ANK" evidence="3">
    <location>
        <begin position="577"/>
        <end position="609"/>
    </location>
</feature>
<dbReference type="PROSITE" id="PS50297">
    <property type="entry name" value="ANK_REP_REGION"/>
    <property type="match status" value="6"/>
</dbReference>
<organism evidence="5 6">
    <name type="scientific">Fusarium venenatum</name>
    <dbReference type="NCBI Taxonomy" id="56646"/>
    <lineage>
        <taxon>Eukaryota</taxon>
        <taxon>Fungi</taxon>
        <taxon>Dikarya</taxon>
        <taxon>Ascomycota</taxon>
        <taxon>Pezizomycotina</taxon>
        <taxon>Sordariomycetes</taxon>
        <taxon>Hypocreomycetidae</taxon>
        <taxon>Hypocreales</taxon>
        <taxon>Nectriaceae</taxon>
        <taxon>Fusarium</taxon>
    </lineage>
</organism>
<evidence type="ECO:0000256" key="2">
    <source>
        <dbReference type="ARBA" id="ARBA00023043"/>
    </source>
</evidence>
<reference evidence="6" key="1">
    <citation type="submission" date="2014-10" db="EMBL/GenBank/DDBJ databases">
        <authorList>
            <person name="King R."/>
        </authorList>
    </citation>
    <scope>NUCLEOTIDE SEQUENCE [LARGE SCALE GENOMIC DNA]</scope>
    <source>
        <strain evidence="6">A3/5</strain>
    </source>
</reference>
<dbReference type="EMBL" id="LN649231">
    <property type="protein sequence ID" value="CEI70723.1"/>
    <property type="molecule type" value="Genomic_DNA"/>
</dbReference>
<dbReference type="PROSITE" id="PS50088">
    <property type="entry name" value="ANK_REPEAT"/>
    <property type="match status" value="9"/>
</dbReference>
<evidence type="ECO:0000256" key="1">
    <source>
        <dbReference type="ARBA" id="ARBA00022737"/>
    </source>
</evidence>
<evidence type="ECO:0000313" key="5">
    <source>
        <dbReference type="EMBL" id="CEI70723.1"/>
    </source>
</evidence>
<protein>
    <recommendedName>
        <fullName evidence="4">Nephrocystin 3-like N-terminal domain-containing protein</fullName>
    </recommendedName>
</protein>
<feature type="repeat" description="ANK" evidence="3">
    <location>
        <begin position="1041"/>
        <end position="1075"/>
    </location>
</feature>
<dbReference type="InterPro" id="IPR056884">
    <property type="entry name" value="NPHP3-like_N"/>
</dbReference>
<evidence type="ECO:0000259" key="4">
    <source>
        <dbReference type="Pfam" id="PF24883"/>
    </source>
</evidence>
<dbReference type="InterPro" id="IPR027417">
    <property type="entry name" value="P-loop_NTPase"/>
</dbReference>
<dbReference type="GeneID" id="37262438"/>
<keyword evidence="2 3" id="KW-0040">ANK repeat</keyword>
<dbReference type="Proteomes" id="UP000245910">
    <property type="component" value="Chromosome III"/>
</dbReference>
<feature type="repeat" description="ANK" evidence="3">
    <location>
        <begin position="723"/>
        <end position="755"/>
    </location>
</feature>
<dbReference type="OrthoDB" id="21416at2759"/>
<dbReference type="Gene3D" id="3.40.50.300">
    <property type="entry name" value="P-loop containing nucleotide triphosphate hydrolases"/>
    <property type="match status" value="1"/>
</dbReference>
<feature type="repeat" description="ANK" evidence="3">
    <location>
        <begin position="1892"/>
        <end position="1939"/>
    </location>
</feature>
<feature type="repeat" description="ANK" evidence="3">
    <location>
        <begin position="1631"/>
        <end position="1663"/>
    </location>
</feature>
<feature type="domain" description="Nephrocystin 3-like N-terminal" evidence="4">
    <location>
        <begin position="66"/>
        <end position="229"/>
    </location>
</feature>
<keyword evidence="6" id="KW-1185">Reference proteome</keyword>
<dbReference type="KEGG" id="fvn:FVRRES_10800"/>
<evidence type="ECO:0000256" key="3">
    <source>
        <dbReference type="PROSITE-ProRule" id="PRU00023"/>
    </source>
</evidence>
<dbReference type="SUPFAM" id="SSF52540">
    <property type="entry name" value="P-loop containing nucleoside triphosphate hydrolases"/>
    <property type="match status" value="1"/>
</dbReference>
<feature type="repeat" description="ANK" evidence="3">
    <location>
        <begin position="920"/>
        <end position="958"/>
    </location>
</feature>
<dbReference type="InterPro" id="IPR002110">
    <property type="entry name" value="Ankyrin_rpt"/>
</dbReference>
<feature type="repeat" description="ANK" evidence="3">
    <location>
        <begin position="1776"/>
        <end position="1808"/>
    </location>
</feature>
<dbReference type="Pfam" id="PF00023">
    <property type="entry name" value="Ank"/>
    <property type="match status" value="2"/>
</dbReference>
<dbReference type="Pfam" id="PF12796">
    <property type="entry name" value="Ank_2"/>
    <property type="match status" value="3"/>
</dbReference>
<dbReference type="PANTHER" id="PTHR24198">
    <property type="entry name" value="ANKYRIN REPEAT AND PROTEIN KINASE DOMAIN-CONTAINING PROTEIN"/>
    <property type="match status" value="1"/>
</dbReference>
<dbReference type="Gene3D" id="1.25.40.20">
    <property type="entry name" value="Ankyrin repeat-containing domain"/>
    <property type="match status" value="7"/>
</dbReference>
<feature type="repeat" description="ANK" evidence="3">
    <location>
        <begin position="610"/>
        <end position="642"/>
    </location>
</feature>
<dbReference type="STRING" id="56646.A0A2L2TQ53"/>
<feature type="repeat" description="ANK" evidence="3">
    <location>
        <begin position="1237"/>
        <end position="1269"/>
    </location>
</feature>
<dbReference type="PANTHER" id="PTHR24198:SF165">
    <property type="entry name" value="ANKYRIN REPEAT-CONTAINING PROTEIN-RELATED"/>
    <property type="match status" value="1"/>
</dbReference>
<evidence type="ECO:0000313" key="6">
    <source>
        <dbReference type="Proteomes" id="UP000245910"/>
    </source>
</evidence>
<name>A0A2L2TQ53_9HYPO</name>
<dbReference type="SMART" id="SM00248">
    <property type="entry name" value="ANK"/>
    <property type="match status" value="18"/>
</dbReference>
<accession>A0A2L2TQ53</accession>
<dbReference type="Pfam" id="PF24883">
    <property type="entry name" value="NPHP3_N"/>
    <property type="match status" value="1"/>
</dbReference>
<dbReference type="InterPro" id="IPR036770">
    <property type="entry name" value="Ankyrin_rpt-contain_sf"/>
</dbReference>
<sequence length="2081" mass="233074">MLLNELDAPLDDVVVVDKLHIADYNEANILPQDETTLKRLLKWLSPTKYAGDGSELKKHATSHLKGTSQWLIESSIFEQWHRGNSHGILWIRGVPGTGKSVLAAKLIDHLISEEYPVLYFFSRYTIQSNHRPEAALRDWIAQILPFNPPLQLALKNLTSGDINIGSVDNLSMTELWHLLQLALKTIPKAYCVVDALDEMDHAFMEHFLQVLDQLGNIHPDRVKLIITSRPIATIEKIVRNLRLLDIRLGKDKVEPDIVKYLHHRMDHMSLAPEIRDAIIRELPRKANGLFLYAKFAMDAISELETMTVETVTKALGDAPIDLSAMYRNLLQEHMGRTDLPEGLCLFVLQLVTHATRPLRLLEIADCVKVTRPQMGEDTGILKSLIRTSCGPLLEILPDETVRVVHHSLTEYLFGLTRSSSEKEIPLFEPGPMHNLIALTCLSYLRAGSLDTLNVDGKYVWFNLRHKEYQLPSFLMYAANNWHVHAKKSSSEGFSQYEANSGIASLLMTSSYPKRLVMLGNNVKEGGERDLDELLRCHDIATEAEALLFAIHLDLTSFVKYFLSQNNGDAAKYPGVRGIESPLHMAIRKGNLNIVSRLITKGANTNHHNRRGETPLHVALGGTKPKVCICPAIIEHLLEVGADPWKDKGKDMESSWPNQQVPYPPIKKAFAGGDETISKLFLPYIKSKVLAQQALGWVINGSQKAEVLHMILDLGLVDINCRTEGQTPLFKACTELDPKAISVLLEAGADPTVLQDKYNSQTHRRFSAVEGEGRGLFHALAAPYRYLDKTDGEIPVKRIKECFELVLTAGADVNQADCHKVTPLHLARTPCITRLLLEAGANPLAMNENGSTPLHVAYSIDVIEVLLTKTDINTRNLKGETVLLSTFFDDDRHDRPNAKTAPEKALRLLHLGADPNMTDDNGDSILHHLASRGEMDRPSERLLLERLVQSGVDANIRNNEGQTAMYKIEFNKLSRVWSGMANVEVMLELTDIDINTVDKDGSTFLFRVMGNREIATRVRYKVDGFLTTMAKAGARFDVIDGQGQTLLHAAMRHYCGSDQILEFLVGQGVDPKQTDNEGNTIWHVLVPRFDSTTQSVNLFRKLTVLGVDVRKPNNYGRLPLHLSCEHYRRCLGDRIHPRTKFGTTLFDYMLEQGHEDINRADNGGVLPLHLVSTFSTNLTRMFLDAGANITQDTHEGLNVFHLAARFRQSNTIGLLLDWCRARMSTGKVLEIVNAKDKRGRNPLYYACVSGHYQSVELLIKAGAVIDLEPYEGSAIQGCVDFQLESEDWVERCNSAFDAVHFSDKTQPRMEKRWHLHKYASSGSQHDDRIEEILDLLMESTAPASWREIDRAIVIAADRKHDYTVESLLRVRKSLGIEAPLSCMAEVQPCLERRASLLVSVANVESVAKPYEPASKFYDQIKFMIKERLYHAIPSYIEDYSPKPKISEIYKVSLELVHSGHANLLDSLLTSDLVSDLEESSHSTKNGSRRESREGIESLLVSACQSEPPNLPAIKVLANKGAKPDMFSRPGCISALHAIVKTSDNIWWQTAQALPHILEQSIDLEVRDWKGLTPLNAILEEKDQHSFRFQATEMLLQAGADPSSVDNEGKSCLARAVGDEPLFKLLLSHGADVGPAALSAAILAKDVNMLEMMLAGGADPNARNVGDVKASRSVLGGTCEMVDPRDDTELYPLDLLIKSMGFGNHDAVSERMMELLFEYGADPNSRYPKTTIAHRSLETKSPDMGCVMPRPRTYFKRNCYTVDIVQHPLLDLDLRDGDGVTILQGAYKAGDLKAAQLLIDRGSNIYAQDKHGSNILHLSPKSIGETNEHQAQWDFLKYLVTLGPELLHQFDALGNTPLHSAILRRKSWGQVQDSEETIELFMSKGADVCAKNMHGDTPLHLLLEQDWNVTVSDNNTVLDESTKKLVNLFLSRGADINARNKAGETPVFSYFRQGNIRVVFQHDNDWRETFKSHRARMDWSEALEHKTNVEQEPNILALLDEFGVDWTSVDNDWQSLLHVVAANGGQMFDSNKREWMLQIRKQRFQFLMGKGLDASAENVMHRTALDFAAANKAENILALFNVS</sequence>
<proteinExistence type="predicted"/>
<dbReference type="RefSeq" id="XP_025594437.1">
    <property type="nucleotide sequence ID" value="XM_025725882.2"/>
</dbReference>
<keyword evidence="1" id="KW-0677">Repeat</keyword>